<dbReference type="GO" id="GO:0000160">
    <property type="term" value="P:phosphorelay signal transduction system"/>
    <property type="evidence" value="ECO:0007669"/>
    <property type="project" value="InterPro"/>
</dbReference>
<dbReference type="AlphaFoldDB" id="A0A285MCT4"/>
<keyword evidence="1" id="KW-0597">Phosphoprotein</keyword>
<evidence type="ECO:0000259" key="2">
    <source>
        <dbReference type="PROSITE" id="PS50110"/>
    </source>
</evidence>
<dbReference type="SMART" id="SM00448">
    <property type="entry name" value="REC"/>
    <property type="match status" value="1"/>
</dbReference>
<dbReference type="PANTHER" id="PTHR44520">
    <property type="entry name" value="RESPONSE REGULATOR RCP1-RELATED"/>
    <property type="match status" value="1"/>
</dbReference>
<gene>
    <name evidence="3" type="ORF">SAMN06265377_0600</name>
</gene>
<organism evidence="3 4">
    <name type="scientific">Flagellimonas pacifica</name>
    <dbReference type="NCBI Taxonomy" id="1247520"/>
    <lineage>
        <taxon>Bacteria</taxon>
        <taxon>Pseudomonadati</taxon>
        <taxon>Bacteroidota</taxon>
        <taxon>Flavobacteriia</taxon>
        <taxon>Flavobacteriales</taxon>
        <taxon>Flavobacteriaceae</taxon>
        <taxon>Flagellimonas</taxon>
    </lineage>
</organism>
<name>A0A285MCT4_9FLAO</name>
<dbReference type="RefSeq" id="WP_097044284.1">
    <property type="nucleotide sequence ID" value="NZ_OBEH01000001.1"/>
</dbReference>
<feature type="domain" description="Response regulatory" evidence="2">
    <location>
        <begin position="5"/>
        <end position="132"/>
    </location>
</feature>
<dbReference type="Gene3D" id="3.40.50.2300">
    <property type="match status" value="1"/>
</dbReference>
<dbReference type="InterPro" id="IPR011006">
    <property type="entry name" value="CheY-like_superfamily"/>
</dbReference>
<dbReference type="InterPro" id="IPR001789">
    <property type="entry name" value="Sig_transdc_resp-reg_receiver"/>
</dbReference>
<proteinExistence type="predicted"/>
<dbReference type="PANTHER" id="PTHR44520:SF2">
    <property type="entry name" value="RESPONSE REGULATOR RCP1"/>
    <property type="match status" value="1"/>
</dbReference>
<protein>
    <submittedName>
        <fullName evidence="3">Response regulator receiver domain-containing protein</fullName>
    </submittedName>
</protein>
<dbReference type="InterPro" id="IPR052893">
    <property type="entry name" value="TCS_response_regulator"/>
</dbReference>
<keyword evidence="4" id="KW-1185">Reference proteome</keyword>
<dbReference type="OrthoDB" id="673128at2"/>
<feature type="modified residue" description="4-aspartylphosphate" evidence="1">
    <location>
        <position position="62"/>
    </location>
</feature>
<evidence type="ECO:0000256" key="1">
    <source>
        <dbReference type="PROSITE-ProRule" id="PRU00169"/>
    </source>
</evidence>
<evidence type="ECO:0000313" key="3">
    <source>
        <dbReference type="EMBL" id="SNY94939.1"/>
    </source>
</evidence>
<dbReference type="Proteomes" id="UP000219048">
    <property type="component" value="Unassembled WGS sequence"/>
</dbReference>
<dbReference type="EMBL" id="OBEH01000001">
    <property type="protein sequence ID" value="SNY94939.1"/>
    <property type="molecule type" value="Genomic_DNA"/>
</dbReference>
<dbReference type="SUPFAM" id="SSF52172">
    <property type="entry name" value="CheY-like"/>
    <property type="match status" value="1"/>
</dbReference>
<evidence type="ECO:0000313" key="4">
    <source>
        <dbReference type="Proteomes" id="UP000219048"/>
    </source>
</evidence>
<dbReference type="PROSITE" id="PS50110">
    <property type="entry name" value="RESPONSE_REGULATORY"/>
    <property type="match status" value="1"/>
</dbReference>
<reference evidence="4" key="1">
    <citation type="submission" date="2017-09" db="EMBL/GenBank/DDBJ databases">
        <authorList>
            <person name="Varghese N."/>
            <person name="Submissions S."/>
        </authorList>
    </citation>
    <scope>NUCLEOTIDE SEQUENCE [LARGE SCALE GENOMIC DNA]</scope>
    <source>
        <strain evidence="4">DSM 25885</strain>
    </source>
</reference>
<accession>A0A285MCT4</accession>
<dbReference type="Pfam" id="PF00072">
    <property type="entry name" value="Response_reg"/>
    <property type="match status" value="1"/>
</dbReference>
<sequence>MEVNKVFLVDDDEIFRTAAEILIKSEGLTRTIEQYKNGLDAYNKLLELAGKINELPDIILLDINMPLMNGWEFLEELRMAPDLINDQVHIYILTSSIAPDDLNLSKEYGFIRGYITKPLTKADVNKMAISVSNPSRQI</sequence>